<evidence type="ECO:0000256" key="1">
    <source>
        <dbReference type="ARBA" id="ARBA00022771"/>
    </source>
</evidence>
<feature type="compositionally biased region" description="Low complexity" evidence="3">
    <location>
        <begin position="748"/>
        <end position="759"/>
    </location>
</feature>
<keyword evidence="2" id="KW-0862">Zinc</keyword>
<dbReference type="PANTHER" id="PTHR35477:SF1">
    <property type="entry name" value="OS06G0728500 PROTEIN"/>
    <property type="match status" value="1"/>
</dbReference>
<dbReference type="InterPro" id="IPR011011">
    <property type="entry name" value="Znf_FYVE_PHD"/>
</dbReference>
<dbReference type="Gene3D" id="3.30.40.10">
    <property type="entry name" value="Zinc/RING finger domain, C3HC4 (zinc finger)"/>
    <property type="match status" value="1"/>
</dbReference>
<evidence type="ECO:0000313" key="5">
    <source>
        <dbReference type="Proteomes" id="UP001605036"/>
    </source>
</evidence>
<accession>A0ABD1YJG3</accession>
<evidence type="ECO:0000256" key="2">
    <source>
        <dbReference type="ARBA" id="ARBA00022833"/>
    </source>
</evidence>
<dbReference type="PANTHER" id="PTHR35477">
    <property type="entry name" value="OS06G0728500 PROTEIN"/>
    <property type="match status" value="1"/>
</dbReference>
<evidence type="ECO:0000313" key="4">
    <source>
        <dbReference type="EMBL" id="KAL2630931.1"/>
    </source>
</evidence>
<reference evidence="4 5" key="1">
    <citation type="submission" date="2024-09" db="EMBL/GenBank/DDBJ databases">
        <title>Chromosome-scale assembly of Riccia fluitans.</title>
        <authorList>
            <person name="Paukszto L."/>
            <person name="Sawicki J."/>
            <person name="Karawczyk K."/>
            <person name="Piernik-Szablinska J."/>
            <person name="Szczecinska M."/>
            <person name="Mazdziarz M."/>
        </authorList>
    </citation>
    <scope>NUCLEOTIDE SEQUENCE [LARGE SCALE GENOMIC DNA]</scope>
    <source>
        <strain evidence="4">Rf_01</strain>
        <tissue evidence="4">Aerial parts of the thallus</tissue>
    </source>
</reference>
<feature type="compositionally biased region" description="Basic and acidic residues" evidence="3">
    <location>
        <begin position="369"/>
        <end position="381"/>
    </location>
</feature>
<dbReference type="Proteomes" id="UP001605036">
    <property type="component" value="Unassembled WGS sequence"/>
</dbReference>
<keyword evidence="1" id="KW-0479">Metal-binding</keyword>
<feature type="region of interest" description="Disordered" evidence="3">
    <location>
        <begin position="715"/>
        <end position="759"/>
    </location>
</feature>
<dbReference type="AlphaFoldDB" id="A0ABD1YJG3"/>
<comment type="caution">
    <text evidence="4">The sequence shown here is derived from an EMBL/GenBank/DDBJ whole genome shotgun (WGS) entry which is preliminary data.</text>
</comment>
<keyword evidence="5" id="KW-1185">Reference proteome</keyword>
<dbReference type="SUPFAM" id="SSF57903">
    <property type="entry name" value="FYVE/PHD zinc finger"/>
    <property type="match status" value="1"/>
</dbReference>
<name>A0ABD1YJG3_9MARC</name>
<dbReference type="EMBL" id="JBHFFA010000004">
    <property type="protein sequence ID" value="KAL2630931.1"/>
    <property type="molecule type" value="Genomic_DNA"/>
</dbReference>
<sequence length="759" mass="77379">MADSEGGGGPIDGGLETRAMLIAGGSLPPRKRLLAGLKQNGSWLAASSGGNSSSAATVVMAAAGGGNSLEAAAAAGRGGGGMGAMAAQEADGTSCGGEGQAETLSSTSSKAEGCVSCGVSESASGTRRLKRNGLVVHQQQLCSTCAVSCHKNRSCPLCLVVYSDTNKDSASVWLHCRRCHRGVHMDCEKKRSPSGQLEQPTSAYMCPDCVQAKKLANGSVLGTRAKAGEARVGVNCSVEAGICASSAAAAECSSPCSKKARVHRGFRVIKDGEAHEASIERIFSEVKTGLGRKGVSSQEAAAAAAAAAAATACRAAQAAKAIAAAKASAAVKAAAAAKAALDAAALAARAEAQARAELRRNSGSSEIVSPKRERSEVKLEGEEGGTLPNVNDEELARELHRSINSSPRISRAAPPPRRKAVVTVAGGKPAAEAARSCPRTQQPVSSTSQPSCAAKQLQTRPRSIVGGHKEIKRLDSRVMKRPDELCANVGNQQVALDALKSEPADCSVVSHGQQGFSSTHQNYQCAPLEMMKGEGDRQFEGGPEVYPAGDLNQDMRLSDAEVSQAAAMLDEVLMSEEAEQQAAQGALDEGCLAGYADADGAPALESAVDWQVETSAGVLQDRTEVMSINAETVDSQPGVTVPLESDGVSNLETAGDGAGALEGQGSANVSVGVKQEPRDDQLQPTSHCVVKEGPQPSVMEEIPTKLGSEIQEVEAAVPESAAADQGPAPNEAVGKGMTAGGGKGFVSGGHFSSVPSIPT</sequence>
<feature type="compositionally biased region" description="Low complexity" evidence="3">
    <location>
        <begin position="440"/>
        <end position="451"/>
    </location>
</feature>
<keyword evidence="1" id="KW-0863">Zinc-finger</keyword>
<feature type="region of interest" description="Disordered" evidence="3">
    <location>
        <begin position="359"/>
        <end position="389"/>
    </location>
</feature>
<protein>
    <recommendedName>
        <fullName evidence="6">PHD-type domain-containing protein</fullName>
    </recommendedName>
</protein>
<evidence type="ECO:0008006" key="6">
    <source>
        <dbReference type="Google" id="ProtNLM"/>
    </source>
</evidence>
<proteinExistence type="predicted"/>
<feature type="compositionally biased region" description="Gly residues" evidence="3">
    <location>
        <begin position="737"/>
        <end position="747"/>
    </location>
</feature>
<evidence type="ECO:0000256" key="3">
    <source>
        <dbReference type="SAM" id="MobiDB-lite"/>
    </source>
</evidence>
<dbReference type="InterPro" id="IPR013083">
    <property type="entry name" value="Znf_RING/FYVE/PHD"/>
</dbReference>
<feature type="region of interest" description="Disordered" evidence="3">
    <location>
        <begin position="432"/>
        <end position="460"/>
    </location>
</feature>
<dbReference type="GO" id="GO:0008270">
    <property type="term" value="F:zinc ion binding"/>
    <property type="evidence" value="ECO:0007669"/>
    <property type="project" value="UniProtKB-KW"/>
</dbReference>
<gene>
    <name evidence="4" type="ORF">R1flu_015617</name>
</gene>
<organism evidence="4 5">
    <name type="scientific">Riccia fluitans</name>
    <dbReference type="NCBI Taxonomy" id="41844"/>
    <lineage>
        <taxon>Eukaryota</taxon>
        <taxon>Viridiplantae</taxon>
        <taxon>Streptophyta</taxon>
        <taxon>Embryophyta</taxon>
        <taxon>Marchantiophyta</taxon>
        <taxon>Marchantiopsida</taxon>
        <taxon>Marchantiidae</taxon>
        <taxon>Marchantiales</taxon>
        <taxon>Ricciaceae</taxon>
        <taxon>Riccia</taxon>
    </lineage>
</organism>